<dbReference type="RefSeq" id="XP_009495890.1">
    <property type="nucleotide sequence ID" value="XM_009497615.1"/>
</dbReference>
<reference evidence="2" key="1">
    <citation type="submission" date="2013-04" db="EMBL/GenBank/DDBJ databases">
        <title>The Genome Sequence of Fonticula alba ATCC 38817.</title>
        <authorList>
            <consortium name="The Broad Institute Genomics Platform"/>
            <person name="Russ C."/>
            <person name="Cuomo C."/>
            <person name="Burger G."/>
            <person name="Gray M.W."/>
            <person name="Holland P.W.H."/>
            <person name="King N."/>
            <person name="Lang F.B.F."/>
            <person name="Roger A.J."/>
            <person name="Ruiz-Trillo I."/>
            <person name="Brown M."/>
            <person name="Walker B."/>
            <person name="Young S."/>
            <person name="Zeng Q."/>
            <person name="Gargeya S."/>
            <person name="Fitzgerald M."/>
            <person name="Haas B."/>
            <person name="Abouelleil A."/>
            <person name="Allen A.W."/>
            <person name="Alvarado L."/>
            <person name="Arachchi H.M."/>
            <person name="Berlin A.M."/>
            <person name="Chapman S.B."/>
            <person name="Gainer-Dewar J."/>
            <person name="Goldberg J."/>
            <person name="Griggs A."/>
            <person name="Gujja S."/>
            <person name="Hansen M."/>
            <person name="Howarth C."/>
            <person name="Imamovic A."/>
            <person name="Ireland A."/>
            <person name="Larimer J."/>
            <person name="McCowan C."/>
            <person name="Murphy C."/>
            <person name="Pearson M."/>
            <person name="Poon T.W."/>
            <person name="Priest M."/>
            <person name="Roberts A."/>
            <person name="Saif S."/>
            <person name="Shea T."/>
            <person name="Sisk P."/>
            <person name="Sykes S."/>
            <person name="Wortman J."/>
            <person name="Nusbaum C."/>
            <person name="Birren B."/>
        </authorList>
    </citation>
    <scope>NUCLEOTIDE SEQUENCE [LARGE SCALE GENOMIC DNA]</scope>
    <source>
        <strain evidence="2">ATCC 38817</strain>
    </source>
</reference>
<feature type="region of interest" description="Disordered" evidence="1">
    <location>
        <begin position="212"/>
        <end position="237"/>
    </location>
</feature>
<dbReference type="EMBL" id="KB932206">
    <property type="protein sequence ID" value="KCV69325.1"/>
    <property type="molecule type" value="Genomic_DNA"/>
</dbReference>
<dbReference type="GeneID" id="20528482"/>
<organism evidence="2">
    <name type="scientific">Fonticula alba</name>
    <name type="common">Slime mold</name>
    <dbReference type="NCBI Taxonomy" id="691883"/>
    <lineage>
        <taxon>Eukaryota</taxon>
        <taxon>Rotosphaerida</taxon>
        <taxon>Fonticulaceae</taxon>
        <taxon>Fonticula</taxon>
    </lineage>
</organism>
<dbReference type="Proteomes" id="UP000030693">
    <property type="component" value="Unassembled WGS sequence"/>
</dbReference>
<feature type="compositionally biased region" description="Acidic residues" evidence="1">
    <location>
        <begin position="98"/>
        <end position="111"/>
    </location>
</feature>
<name>A0A058Z4X4_FONAL</name>
<dbReference type="Gene3D" id="3.40.50.11960">
    <property type="match status" value="1"/>
</dbReference>
<accession>A0A058Z4X4</accession>
<proteinExistence type="predicted"/>
<protein>
    <submittedName>
        <fullName evidence="2">Uncharacterized protein</fullName>
    </submittedName>
</protein>
<feature type="region of interest" description="Disordered" evidence="1">
    <location>
        <begin position="95"/>
        <end position="119"/>
    </location>
</feature>
<gene>
    <name evidence="2" type="ORF">H696_03757</name>
</gene>
<evidence type="ECO:0000256" key="1">
    <source>
        <dbReference type="SAM" id="MobiDB-lite"/>
    </source>
</evidence>
<keyword evidence="3" id="KW-1185">Reference proteome</keyword>
<evidence type="ECO:0000313" key="3">
    <source>
        <dbReference type="Proteomes" id="UP000030693"/>
    </source>
</evidence>
<dbReference type="AlphaFoldDB" id="A0A058Z4X4"/>
<evidence type="ECO:0000313" key="2">
    <source>
        <dbReference type="EMBL" id="KCV69325.1"/>
    </source>
</evidence>
<sequence length="291" mass="31138">MNQVVLLSAAGPERSQALLTALGATSTEPGSFDLRLDNKYYSATLSVVMLDLADVASAAMRLSEVELGESAVVIIAIDETREESIATALGILRAYPDPDAEDTEPDAEGEADSPPPGLALGPLLPSLAGLFSGSEFTLLAGTPPEMEDASPSPAATALAQEAHRLLLEFVPWFSASAAGHESDLEEEEAFFGRDFGRDRLVSALESHAWPEMTMKPRPAPGSANRVQAEEAPSSSVIDRQETTRVMRTLASALAMKDSGMANDRKQRAHMIEHISSMMMQHFHESDSDEAN</sequence>